<evidence type="ECO:0000313" key="1">
    <source>
        <dbReference type="EMBL" id="KKM02818.1"/>
    </source>
</evidence>
<comment type="caution">
    <text evidence="1">The sequence shown here is derived from an EMBL/GenBank/DDBJ whole genome shotgun (WGS) entry which is preliminary data.</text>
</comment>
<feature type="non-terminal residue" evidence="1">
    <location>
        <position position="461"/>
    </location>
</feature>
<protein>
    <submittedName>
        <fullName evidence="1">Uncharacterized protein</fullName>
    </submittedName>
</protein>
<dbReference type="AlphaFoldDB" id="A0A0F9JV58"/>
<gene>
    <name evidence="1" type="ORF">LCGC14_1780660</name>
</gene>
<dbReference type="EMBL" id="LAZR01016832">
    <property type="protein sequence ID" value="KKM02818.1"/>
    <property type="molecule type" value="Genomic_DNA"/>
</dbReference>
<accession>A0A0F9JV58</accession>
<name>A0A0F9JV58_9ZZZZ</name>
<organism evidence="1">
    <name type="scientific">marine sediment metagenome</name>
    <dbReference type="NCBI Taxonomy" id="412755"/>
    <lineage>
        <taxon>unclassified sequences</taxon>
        <taxon>metagenomes</taxon>
        <taxon>ecological metagenomes</taxon>
    </lineage>
</organism>
<sequence>MESKRLKFLIILIFLMGILNITFLSAELGFNNPNLPKLERPEIVSVGDNITINQNITNINQTNITNINQFDQSLNTTDNVQFQNLTLSNKITFGFLEVIDNIVNGWIRITGGLNVTDNVIIDGGLNVSNNSFFENNITSNEFFLGDTVTPESHLNLVNKEYVDDAVSSTAFDFFFNNFSSDIANHFNMTESDLDLPESSLTTGSLTTGTVSIFNWTTLVGQPEFNELRKGVYDVHVHLLKSGTKSVTITPKLYNISADGSTRDLLIIFETSDALTTSEVEFDIHGVLGENIMLEDTARLNLELEANIGSSGSNPTVTVTMEGTTDSHMSIETSTNAFEKIYIRRDGTNELVGNWDQGSFNLTSVSSWFLGIVNWSSIINVQTQNSTSWNRSGTNVFLANSGDSVGIRTTTPQNTLNVIGDGNFTGDLVVGGNLTLNGFVDGNLTPSLNDTYSLGTSDLRWK</sequence>
<reference evidence="1" key="1">
    <citation type="journal article" date="2015" name="Nature">
        <title>Complex archaea that bridge the gap between prokaryotes and eukaryotes.</title>
        <authorList>
            <person name="Spang A."/>
            <person name="Saw J.H."/>
            <person name="Jorgensen S.L."/>
            <person name="Zaremba-Niedzwiedzka K."/>
            <person name="Martijn J."/>
            <person name="Lind A.E."/>
            <person name="van Eijk R."/>
            <person name="Schleper C."/>
            <person name="Guy L."/>
            <person name="Ettema T.J."/>
        </authorList>
    </citation>
    <scope>NUCLEOTIDE SEQUENCE</scope>
</reference>
<proteinExistence type="predicted"/>